<dbReference type="EMBL" id="SJKD01000002">
    <property type="protein sequence ID" value="TCC51086.1"/>
    <property type="molecule type" value="Genomic_DNA"/>
</dbReference>
<dbReference type="InterPro" id="IPR050228">
    <property type="entry name" value="Carboxylesterase_BioH"/>
</dbReference>
<dbReference type="GO" id="GO:0016787">
    <property type="term" value="F:hydrolase activity"/>
    <property type="evidence" value="ECO:0007669"/>
    <property type="project" value="UniProtKB-KW"/>
</dbReference>
<comment type="caution">
    <text evidence="2">The sequence shown here is derived from an EMBL/GenBank/DDBJ whole genome shotgun (WGS) entry which is preliminary data.</text>
</comment>
<dbReference type="RefSeq" id="WP_131513778.1">
    <property type="nucleotide sequence ID" value="NZ_SJKD01000002.1"/>
</dbReference>
<dbReference type="InterPro" id="IPR000073">
    <property type="entry name" value="AB_hydrolase_1"/>
</dbReference>
<protein>
    <submittedName>
        <fullName evidence="2">Alpha/beta hydrolase</fullName>
    </submittedName>
</protein>
<proteinExistence type="predicted"/>
<reference evidence="2 3" key="1">
    <citation type="submission" date="2019-02" db="EMBL/GenBank/DDBJ databases">
        <title>Kribbella capetownensis sp. nov. and Kribbella speibonae sp. nov., isolated from soil.</title>
        <authorList>
            <person name="Curtis S.M."/>
            <person name="Norton I."/>
            <person name="Everest G.J."/>
            <person name="Meyers P.R."/>
        </authorList>
    </citation>
    <scope>NUCLEOTIDE SEQUENCE [LARGE SCALE GENOMIC DNA]</scope>
    <source>
        <strain evidence="2 3">YM53</strain>
    </source>
</reference>
<sequence length="284" mass="30291">MNEMAFRVTSNDGTTIAYDRKGSGPAVILVGGGLDDGVENAPLAPALAERFTVYNYARRGRGASGFTEPYAVEREIEDLDALIAAAGGSAHLFGASSGGALAMEAAAAESTIDTIAVWDVPYAVGDDIRPRFEKYIADTRRAFDAGRDEEVLELFMRVTGASDDDIAAGAMMRSRMSTAAKQTPHWAHSVALAPTLVHDSVFLNRYQLPADRLATVTQPVLVITGGPISSPYLAGLPSDFFDRAADALADLLPHAQRETLEGPDHVVDPQTVGPLLLRFFSSEH</sequence>
<gene>
    <name evidence="2" type="ORF">E0H75_13175</name>
</gene>
<organism evidence="2 3">
    <name type="scientific">Kribbella capetownensis</name>
    <dbReference type="NCBI Taxonomy" id="1572659"/>
    <lineage>
        <taxon>Bacteria</taxon>
        <taxon>Bacillati</taxon>
        <taxon>Actinomycetota</taxon>
        <taxon>Actinomycetes</taxon>
        <taxon>Propionibacteriales</taxon>
        <taxon>Kribbellaceae</taxon>
        <taxon>Kribbella</taxon>
    </lineage>
</organism>
<keyword evidence="2" id="KW-0378">Hydrolase</keyword>
<dbReference type="OrthoDB" id="63519at2"/>
<keyword evidence="3" id="KW-1185">Reference proteome</keyword>
<accession>A0A4R0K074</accession>
<feature type="domain" description="AB hydrolase-1" evidence="1">
    <location>
        <begin position="40"/>
        <end position="267"/>
    </location>
</feature>
<dbReference type="PANTHER" id="PTHR43194:SF2">
    <property type="entry name" value="PEROXISOMAL MEMBRANE PROTEIN LPX1"/>
    <property type="match status" value="1"/>
</dbReference>
<dbReference type="AlphaFoldDB" id="A0A4R0K074"/>
<evidence type="ECO:0000313" key="2">
    <source>
        <dbReference type="EMBL" id="TCC51086.1"/>
    </source>
</evidence>
<evidence type="ECO:0000259" key="1">
    <source>
        <dbReference type="Pfam" id="PF12697"/>
    </source>
</evidence>
<dbReference type="SUPFAM" id="SSF53474">
    <property type="entry name" value="alpha/beta-Hydrolases"/>
    <property type="match status" value="1"/>
</dbReference>
<name>A0A4R0K074_9ACTN</name>
<dbReference type="Pfam" id="PF12697">
    <property type="entry name" value="Abhydrolase_6"/>
    <property type="match status" value="1"/>
</dbReference>
<dbReference type="Gene3D" id="3.40.50.1820">
    <property type="entry name" value="alpha/beta hydrolase"/>
    <property type="match status" value="1"/>
</dbReference>
<evidence type="ECO:0000313" key="3">
    <source>
        <dbReference type="Proteomes" id="UP000293342"/>
    </source>
</evidence>
<dbReference type="PANTHER" id="PTHR43194">
    <property type="entry name" value="HYDROLASE ALPHA/BETA FOLD FAMILY"/>
    <property type="match status" value="1"/>
</dbReference>
<dbReference type="InterPro" id="IPR029058">
    <property type="entry name" value="AB_hydrolase_fold"/>
</dbReference>
<dbReference type="Proteomes" id="UP000293342">
    <property type="component" value="Unassembled WGS sequence"/>
</dbReference>